<reference evidence="2 3" key="1">
    <citation type="submission" date="2018-06" db="EMBL/GenBank/DDBJ databases">
        <title>Comparative genomics reveals the genomic features of Rhizophagus irregularis, R. cerebriforme, R. diaphanum and Gigaspora rosea, and their symbiotic lifestyle signature.</title>
        <authorList>
            <person name="Morin E."/>
            <person name="San Clemente H."/>
            <person name="Chen E.C.H."/>
            <person name="De La Providencia I."/>
            <person name="Hainaut M."/>
            <person name="Kuo A."/>
            <person name="Kohler A."/>
            <person name="Murat C."/>
            <person name="Tang N."/>
            <person name="Roy S."/>
            <person name="Loubradou J."/>
            <person name="Henrissat B."/>
            <person name="Grigoriev I.V."/>
            <person name="Corradi N."/>
            <person name="Roux C."/>
            <person name="Martin F.M."/>
        </authorList>
    </citation>
    <scope>NUCLEOTIDE SEQUENCE [LARGE SCALE GENOMIC DNA]</scope>
    <source>
        <strain evidence="2 3">DAOM 227022</strain>
    </source>
</reference>
<dbReference type="EMBL" id="QKYT01000164">
    <property type="protein sequence ID" value="RIA91020.1"/>
    <property type="molecule type" value="Genomic_DNA"/>
</dbReference>
<feature type="coiled-coil region" evidence="1">
    <location>
        <begin position="165"/>
        <end position="226"/>
    </location>
</feature>
<comment type="caution">
    <text evidence="2">The sequence shown here is derived from an EMBL/GenBank/DDBJ whole genome shotgun (WGS) entry which is preliminary data.</text>
</comment>
<organism evidence="2 3">
    <name type="scientific">Glomus cerebriforme</name>
    <dbReference type="NCBI Taxonomy" id="658196"/>
    <lineage>
        <taxon>Eukaryota</taxon>
        <taxon>Fungi</taxon>
        <taxon>Fungi incertae sedis</taxon>
        <taxon>Mucoromycota</taxon>
        <taxon>Glomeromycotina</taxon>
        <taxon>Glomeromycetes</taxon>
        <taxon>Glomerales</taxon>
        <taxon>Glomeraceae</taxon>
        <taxon>Glomus</taxon>
    </lineage>
</organism>
<evidence type="ECO:0000313" key="2">
    <source>
        <dbReference type="EMBL" id="RIA91020.1"/>
    </source>
</evidence>
<evidence type="ECO:0000313" key="3">
    <source>
        <dbReference type="Proteomes" id="UP000265703"/>
    </source>
</evidence>
<protein>
    <submittedName>
        <fullName evidence="2">Uncharacterized protein</fullName>
    </submittedName>
</protein>
<dbReference type="Proteomes" id="UP000265703">
    <property type="component" value="Unassembled WGS sequence"/>
</dbReference>
<keyword evidence="1" id="KW-0175">Coiled coil</keyword>
<name>A0A397SXT9_9GLOM</name>
<keyword evidence="3" id="KW-1185">Reference proteome</keyword>
<dbReference type="AlphaFoldDB" id="A0A397SXT9"/>
<accession>A0A397SXT9</accession>
<sequence length="241" mass="29448">MDIGHDTMSHFKEILYIKESIANEEIEEKNFVREYKDVEVLESLEDESELGQVRKLVKEWKGEEDIRIIEKINLILEKGYELEEIERNKLRNVLIDNEVDIQELKRKLEDGELPLRVKEKTALKDKDDDEREKEIIIAEKWREKRHTRITIARIKRLLRHRDLLDDELKTKLDELDDEAETEKRLKGLKRINESFRKFIELFQENKNEKEENIKEILDEYLRKQKDRVKRKKRRKKNIWDV</sequence>
<evidence type="ECO:0000256" key="1">
    <source>
        <dbReference type="SAM" id="Coils"/>
    </source>
</evidence>
<gene>
    <name evidence="2" type="ORF">C1645_822594</name>
</gene>
<proteinExistence type="predicted"/>